<keyword evidence="3" id="KW-0687">Ribonucleoprotein</keyword>
<dbReference type="InterPro" id="IPR005996">
    <property type="entry name" value="Ribosomal_uL30_bac-type"/>
</dbReference>
<evidence type="ECO:0000256" key="2">
    <source>
        <dbReference type="ARBA" id="ARBA00022980"/>
    </source>
</evidence>
<comment type="caution">
    <text evidence="7">The sequence shown here is derived from an EMBL/GenBank/DDBJ whole genome shotgun (WGS) entry which is preliminary data.</text>
</comment>
<dbReference type="InterPro" id="IPR036919">
    <property type="entry name" value="Ribo_uL30_ferredoxin-like_sf"/>
</dbReference>
<dbReference type="Pfam" id="PF00327">
    <property type="entry name" value="Ribosomal_L30"/>
    <property type="match status" value="1"/>
</dbReference>
<comment type="similarity">
    <text evidence="1">Belongs to the universal ribosomal protein uL30 family.</text>
</comment>
<sequence>MNKPLLKSISPLTLLCRLKGHKPSGGVRYPGGIKYFPRHPDHKDPEYTPSKLFRIEQIQTSKHHPWWQKKILSELKIDDQNRVAIVKNIPAINMRLWKIKHLIRVTPIIFPYGEPTEEDIKYTVLKENGQCIVTKTLQPEQKQVEALEKFETDPKKMDSTTLKRESRYRWNDAFTGGF</sequence>
<reference evidence="7" key="1">
    <citation type="submission" date="2022-03" db="EMBL/GenBank/DDBJ databases">
        <authorList>
            <person name="Lindestad O."/>
        </authorList>
    </citation>
    <scope>NUCLEOTIDE SEQUENCE</scope>
</reference>
<organism evidence="7 8">
    <name type="scientific">Pararge aegeria aegeria</name>
    <dbReference type="NCBI Taxonomy" id="348720"/>
    <lineage>
        <taxon>Eukaryota</taxon>
        <taxon>Metazoa</taxon>
        <taxon>Ecdysozoa</taxon>
        <taxon>Arthropoda</taxon>
        <taxon>Hexapoda</taxon>
        <taxon>Insecta</taxon>
        <taxon>Pterygota</taxon>
        <taxon>Neoptera</taxon>
        <taxon>Endopterygota</taxon>
        <taxon>Lepidoptera</taxon>
        <taxon>Glossata</taxon>
        <taxon>Ditrysia</taxon>
        <taxon>Papilionoidea</taxon>
        <taxon>Nymphalidae</taxon>
        <taxon>Satyrinae</taxon>
        <taxon>Satyrini</taxon>
        <taxon>Parargina</taxon>
        <taxon>Pararge</taxon>
    </lineage>
</organism>
<evidence type="ECO:0000313" key="8">
    <source>
        <dbReference type="Proteomes" id="UP000838756"/>
    </source>
</evidence>
<evidence type="ECO:0000256" key="1">
    <source>
        <dbReference type="ARBA" id="ARBA00007594"/>
    </source>
</evidence>
<proteinExistence type="inferred from homology"/>
<accession>A0A8S4S3B2</accession>
<dbReference type="SUPFAM" id="SSF55129">
    <property type="entry name" value="Ribosomal protein L30p/L7e"/>
    <property type="match status" value="1"/>
</dbReference>
<dbReference type="GO" id="GO:0005739">
    <property type="term" value="C:mitochondrion"/>
    <property type="evidence" value="ECO:0007669"/>
    <property type="project" value="TreeGrafter"/>
</dbReference>
<evidence type="ECO:0000256" key="4">
    <source>
        <dbReference type="ARBA" id="ARBA00035281"/>
    </source>
</evidence>
<dbReference type="AlphaFoldDB" id="A0A8S4S3B2"/>
<dbReference type="GO" id="GO:0003735">
    <property type="term" value="F:structural constituent of ribosome"/>
    <property type="evidence" value="ECO:0007669"/>
    <property type="project" value="InterPro"/>
</dbReference>
<dbReference type="GO" id="GO:0006412">
    <property type="term" value="P:translation"/>
    <property type="evidence" value="ECO:0007669"/>
    <property type="project" value="InterPro"/>
</dbReference>
<evidence type="ECO:0000313" key="7">
    <source>
        <dbReference type="EMBL" id="CAH2243801.1"/>
    </source>
</evidence>
<dbReference type="PANTHER" id="PTHR15892">
    <property type="entry name" value="MITOCHONDRIAL RIBOSOMAL PROTEIN L30"/>
    <property type="match status" value="1"/>
</dbReference>
<protein>
    <recommendedName>
        <fullName evidence="4">Large ribosomal subunit protein uL30m</fullName>
    </recommendedName>
    <alternativeName>
        <fullName evidence="5">39S ribosomal protein L30, mitochondrial</fullName>
    </alternativeName>
</protein>
<keyword evidence="8" id="KW-1185">Reference proteome</keyword>
<dbReference type="Proteomes" id="UP000838756">
    <property type="component" value="Unassembled WGS sequence"/>
</dbReference>
<gene>
    <name evidence="7" type="primary">jg12713</name>
    <name evidence="7" type="ORF">PAEG_LOCUS19883</name>
</gene>
<name>A0A8S4S3B2_9NEOP</name>
<evidence type="ECO:0000259" key="6">
    <source>
        <dbReference type="Pfam" id="PF00327"/>
    </source>
</evidence>
<dbReference type="PANTHER" id="PTHR15892:SF2">
    <property type="entry name" value="LARGE RIBOSOMAL SUBUNIT PROTEIN UL30M"/>
    <property type="match status" value="1"/>
</dbReference>
<keyword evidence="2" id="KW-0689">Ribosomal protein</keyword>
<dbReference type="GO" id="GO:0015934">
    <property type="term" value="C:large ribosomal subunit"/>
    <property type="evidence" value="ECO:0007669"/>
    <property type="project" value="InterPro"/>
</dbReference>
<dbReference type="EMBL" id="CAKXAJ010025773">
    <property type="protein sequence ID" value="CAH2243801.1"/>
    <property type="molecule type" value="Genomic_DNA"/>
</dbReference>
<evidence type="ECO:0000256" key="5">
    <source>
        <dbReference type="ARBA" id="ARBA00035356"/>
    </source>
</evidence>
<feature type="domain" description="Large ribosomal subunit protein uL30-like ferredoxin-like fold" evidence="6">
    <location>
        <begin position="53"/>
        <end position="103"/>
    </location>
</feature>
<dbReference type="InterPro" id="IPR016082">
    <property type="entry name" value="Ribosomal_uL30_ferredoxin-like"/>
</dbReference>
<dbReference type="Gene3D" id="3.30.1390.20">
    <property type="entry name" value="Ribosomal protein L30, ferredoxin-like fold domain"/>
    <property type="match status" value="1"/>
</dbReference>
<dbReference type="OrthoDB" id="9973389at2759"/>
<evidence type="ECO:0000256" key="3">
    <source>
        <dbReference type="ARBA" id="ARBA00023274"/>
    </source>
</evidence>